<protein>
    <submittedName>
        <fullName evidence="1">Uncharacterized protein</fullName>
    </submittedName>
</protein>
<proteinExistence type="predicted"/>
<gene>
    <name evidence="1" type="ORF">FBU59_000676</name>
</gene>
<reference evidence="1" key="1">
    <citation type="submission" date="2022-07" db="EMBL/GenBank/DDBJ databases">
        <title>Phylogenomic reconstructions and comparative analyses of Kickxellomycotina fungi.</title>
        <authorList>
            <person name="Reynolds N.K."/>
            <person name="Stajich J.E."/>
            <person name="Barry K."/>
            <person name="Grigoriev I.V."/>
            <person name="Crous P."/>
            <person name="Smith M.E."/>
        </authorList>
    </citation>
    <scope>NUCLEOTIDE SEQUENCE</scope>
    <source>
        <strain evidence="1">NRRL 5244</strain>
    </source>
</reference>
<organism evidence="1 2">
    <name type="scientific">Linderina macrospora</name>
    <dbReference type="NCBI Taxonomy" id="4868"/>
    <lineage>
        <taxon>Eukaryota</taxon>
        <taxon>Fungi</taxon>
        <taxon>Fungi incertae sedis</taxon>
        <taxon>Zoopagomycota</taxon>
        <taxon>Kickxellomycotina</taxon>
        <taxon>Kickxellomycetes</taxon>
        <taxon>Kickxellales</taxon>
        <taxon>Kickxellaceae</taxon>
        <taxon>Linderina</taxon>
    </lineage>
</organism>
<evidence type="ECO:0000313" key="2">
    <source>
        <dbReference type="Proteomes" id="UP001150603"/>
    </source>
</evidence>
<sequence>MSYSTTKLVLARMLAEELAPDISSPPHLATITDWAHTYITAGRNPAKYHFSIPLRRILATSTPLCSEPRIDGSRLASRLAARTEISMAVYLQQSGTISVHLSQPFLLAQAMQASQAIELGSTINGLAGHPPVRVVKWVDDTVDVSRYRSALCGDTMARVSVEVAKLASGKVQENYEVLRGSNQHVPEIAKESRRIGNQIFQRAFASKYAPKLLTALRQNSCLLHDPRPGVPALTVCLPDEQTICMSDEHGVLSSLAKDACVLYMMMVEQPGSATWVHYVPDSRRLLHWQNVVSVAELAAPAGAKNITHRLCAVSTVEVGSGVTSATLTGQLLEKLGIAEWPATANAQTIAAIDEQVQRAAVHCAMAGASGTKKLVLENMEGPSAGAFLQYNHARLCRILAPFPALCLPSQWLPIDGEHVRAPEAIVLALLVAQLPEVLQDTLSSRKPEALAYHTNRLAHAVSKAIPVLRVKDMDLKVAEERARFFAAVRAVLACALRLLGCSPVNEM</sequence>
<name>A0ACC1JG60_9FUNG</name>
<dbReference type="Proteomes" id="UP001150603">
    <property type="component" value="Unassembled WGS sequence"/>
</dbReference>
<keyword evidence="2" id="KW-1185">Reference proteome</keyword>
<evidence type="ECO:0000313" key="1">
    <source>
        <dbReference type="EMBL" id="KAJ1950447.1"/>
    </source>
</evidence>
<dbReference type="EMBL" id="JANBPW010000202">
    <property type="protein sequence ID" value="KAJ1950447.1"/>
    <property type="molecule type" value="Genomic_DNA"/>
</dbReference>
<accession>A0ACC1JG60</accession>
<comment type="caution">
    <text evidence="1">The sequence shown here is derived from an EMBL/GenBank/DDBJ whole genome shotgun (WGS) entry which is preliminary data.</text>
</comment>